<dbReference type="PANTHER" id="PTHR31111">
    <property type="entry name" value="BNAA05G37150D PROTEIN-RELATED"/>
    <property type="match status" value="1"/>
</dbReference>
<dbReference type="SMART" id="SM00256">
    <property type="entry name" value="FBOX"/>
    <property type="match status" value="1"/>
</dbReference>
<evidence type="ECO:0000256" key="2">
    <source>
        <dbReference type="SAM" id="SignalP"/>
    </source>
</evidence>
<sequence>MFDWIHGNSRLPIALSIVELLVDMDCQGCEKKVRRAISKLDGVDTVEIDVDRQKVTVTGYVDREEVLKMVKRTGRTAEYWPFPYNGYYGDYYTYPSQHLEQSDQKIYQTISYSGKEERSLKRHDCILSLFVVVFLKPSASPAEQSRTPAKPMERGKIKESIPTDLIREIFARLPSKSVARFRTLSKHWASTLRSPEFTNLFLSRSSTRPRILFAVERYGLNEWQFFSTPQNRYEKSAHLVFHSKFSGDVSKYSCSYASGLIYFPAVQIIDTKTILICNPITGMYVGLPEVMLYSRSKGFLGFDPIDKQFKALDNQSILTLGSGELKWRRKDRNDIDGPLYYRCQRTQGICINGVLYYLSRTCFEETLSLIVCFDVSSEGFKFIESECLDDHIEDPSGLSLVNYMGKLAVTKCNYVDVGGRRSVELCLWVLEDVEKQEWVKYVYTLPENEVLGSCEFSVAGVTARSDIVLCMKYTCKPYYVFYFDPEKKTLQSVEIRGFGAKLEEVENRGEVYAFVDYVEDLSLNDAKQFKSSISHIKSRCYCCETLCPDNVGEEV</sequence>
<dbReference type="Pfam" id="PF00403">
    <property type="entry name" value="HMA"/>
    <property type="match status" value="1"/>
</dbReference>
<dbReference type="AlphaFoldDB" id="A0A7G2ETB1"/>
<evidence type="ECO:0000259" key="3">
    <source>
        <dbReference type="PROSITE" id="PS50846"/>
    </source>
</evidence>
<dbReference type="InterPro" id="IPR006121">
    <property type="entry name" value="HMA_dom"/>
</dbReference>
<feature type="domain" description="HMA" evidence="3">
    <location>
        <begin position="15"/>
        <end position="78"/>
    </location>
</feature>
<dbReference type="PANTHER" id="PTHR31111:SF130">
    <property type="entry name" value="F-BOX ASSOCIATED UBIQUITINATION EFFECTOR FAMILY PROTEIN"/>
    <property type="match status" value="1"/>
</dbReference>
<dbReference type="Gene3D" id="3.30.70.100">
    <property type="match status" value="1"/>
</dbReference>
<keyword evidence="2" id="KW-0732">Signal</keyword>
<dbReference type="InterPro" id="IPR001810">
    <property type="entry name" value="F-box_dom"/>
</dbReference>
<reference evidence="4 5" key="1">
    <citation type="submission" date="2020-09" db="EMBL/GenBank/DDBJ databases">
        <authorList>
            <person name="Ashkenazy H."/>
        </authorList>
    </citation>
    <scope>NUCLEOTIDE SEQUENCE [LARGE SCALE GENOMIC DNA]</scope>
    <source>
        <strain evidence="5">cv. Cdm-0</strain>
    </source>
</reference>
<feature type="signal peptide" evidence="2">
    <location>
        <begin position="1"/>
        <end position="16"/>
    </location>
</feature>
<dbReference type="CDD" id="cd22157">
    <property type="entry name" value="F-box_AtFBW1-like"/>
    <property type="match status" value="1"/>
</dbReference>
<dbReference type="Proteomes" id="UP000516314">
    <property type="component" value="Chromosome 3"/>
</dbReference>
<dbReference type="InterPro" id="IPR017451">
    <property type="entry name" value="F-box-assoc_interact_dom"/>
</dbReference>
<feature type="chain" id="PRO_5028862482" evidence="2">
    <location>
        <begin position="17"/>
        <end position="555"/>
    </location>
</feature>
<dbReference type="InterPro" id="IPR017969">
    <property type="entry name" value="Heavy-metal-associated_CS"/>
</dbReference>
<dbReference type="SUPFAM" id="SSF81383">
    <property type="entry name" value="F-box domain"/>
    <property type="match status" value="1"/>
</dbReference>
<dbReference type="InterPro" id="IPR036047">
    <property type="entry name" value="F-box-like_dom_sf"/>
</dbReference>
<dbReference type="SUPFAM" id="SSF55008">
    <property type="entry name" value="HMA, heavy metal-associated domain"/>
    <property type="match status" value="1"/>
</dbReference>
<dbReference type="PROSITE" id="PS50846">
    <property type="entry name" value="HMA_2"/>
    <property type="match status" value="1"/>
</dbReference>
<dbReference type="PROSITE" id="PS01047">
    <property type="entry name" value="HMA_1"/>
    <property type="match status" value="1"/>
</dbReference>
<dbReference type="InterPro" id="IPR013187">
    <property type="entry name" value="F-box-assoc_dom_typ3"/>
</dbReference>
<dbReference type="EMBL" id="LR881468">
    <property type="protein sequence ID" value="CAD5326032.1"/>
    <property type="molecule type" value="Genomic_DNA"/>
</dbReference>
<dbReference type="Pfam" id="PF08268">
    <property type="entry name" value="FBA_3"/>
    <property type="match status" value="1"/>
</dbReference>
<accession>A0A7G2ETB1</accession>
<gene>
    <name evidence="4" type="ORF">AT9943_LOCUS13828</name>
</gene>
<organism evidence="4 5">
    <name type="scientific">Arabidopsis thaliana</name>
    <name type="common">Mouse-ear cress</name>
    <dbReference type="NCBI Taxonomy" id="3702"/>
    <lineage>
        <taxon>Eukaryota</taxon>
        <taxon>Viridiplantae</taxon>
        <taxon>Streptophyta</taxon>
        <taxon>Embryophyta</taxon>
        <taxon>Tracheophyta</taxon>
        <taxon>Spermatophyta</taxon>
        <taxon>Magnoliopsida</taxon>
        <taxon>eudicotyledons</taxon>
        <taxon>Gunneridae</taxon>
        <taxon>Pentapetalae</taxon>
        <taxon>rosids</taxon>
        <taxon>malvids</taxon>
        <taxon>Brassicales</taxon>
        <taxon>Brassicaceae</taxon>
        <taxon>Camelineae</taxon>
        <taxon>Arabidopsis</taxon>
    </lineage>
</organism>
<keyword evidence="1" id="KW-0479">Metal-binding</keyword>
<evidence type="ECO:0000256" key="1">
    <source>
        <dbReference type="ARBA" id="ARBA00022723"/>
    </source>
</evidence>
<dbReference type="InterPro" id="IPR036163">
    <property type="entry name" value="HMA_dom_sf"/>
</dbReference>
<evidence type="ECO:0000313" key="5">
    <source>
        <dbReference type="Proteomes" id="UP000516314"/>
    </source>
</evidence>
<protein>
    <submittedName>
        <fullName evidence="4">(thale cress) hypothetical protein</fullName>
    </submittedName>
</protein>
<dbReference type="CDD" id="cd00371">
    <property type="entry name" value="HMA"/>
    <property type="match status" value="1"/>
</dbReference>
<name>A0A7G2ETB1_ARATH</name>
<dbReference type="GO" id="GO:0046872">
    <property type="term" value="F:metal ion binding"/>
    <property type="evidence" value="ECO:0007669"/>
    <property type="project" value="UniProtKB-KW"/>
</dbReference>
<proteinExistence type="predicted"/>
<dbReference type="Pfam" id="PF00646">
    <property type="entry name" value="F-box"/>
    <property type="match status" value="1"/>
</dbReference>
<dbReference type="NCBIfam" id="TIGR01640">
    <property type="entry name" value="F_box_assoc_1"/>
    <property type="match status" value="1"/>
</dbReference>
<evidence type="ECO:0000313" key="4">
    <source>
        <dbReference type="EMBL" id="CAD5326032.1"/>
    </source>
</evidence>